<dbReference type="InterPro" id="IPR013762">
    <property type="entry name" value="Integrase-like_cat_sf"/>
</dbReference>
<dbReference type="GO" id="GO:0015074">
    <property type="term" value="P:DNA integration"/>
    <property type="evidence" value="ECO:0007669"/>
    <property type="project" value="InterPro"/>
</dbReference>
<dbReference type="InterPro" id="IPR011010">
    <property type="entry name" value="DNA_brk_join_enz"/>
</dbReference>
<comment type="caution">
    <text evidence="2">The sequence shown here is derived from an EMBL/GenBank/DDBJ whole genome shotgun (WGS) entry which is preliminary data.</text>
</comment>
<dbReference type="Proteomes" id="UP000278081">
    <property type="component" value="Unassembled WGS sequence"/>
</dbReference>
<dbReference type="GO" id="GO:0006310">
    <property type="term" value="P:DNA recombination"/>
    <property type="evidence" value="ECO:0007669"/>
    <property type="project" value="UniProtKB-KW"/>
</dbReference>
<organism evidence="2 3">
    <name type="scientific">Rhizobium chutanense</name>
    <dbReference type="NCBI Taxonomy" id="2035448"/>
    <lineage>
        <taxon>Bacteria</taxon>
        <taxon>Pseudomonadati</taxon>
        <taxon>Pseudomonadota</taxon>
        <taxon>Alphaproteobacteria</taxon>
        <taxon>Hyphomicrobiales</taxon>
        <taxon>Rhizobiaceae</taxon>
        <taxon>Rhizobium/Agrobacterium group</taxon>
        <taxon>Rhizobium</taxon>
    </lineage>
</organism>
<evidence type="ECO:0000313" key="3">
    <source>
        <dbReference type="Proteomes" id="UP000278081"/>
    </source>
</evidence>
<sequence>MIAIFRKPQLPEYVFDEKGEYWLLSDYEENRWWVSEDDSEVTAELDFHFPMANGRCLTETPRLLAAAKELTRLIRRRSTRKMSVRQHKEHHGNILVLLHAISTFRIRSLAELQYHEVMQLIGRMRAGTDGLLQSGQRIDAHLAQFHSKEQLPTIPYDKNGGLKIDRVAVLNACHLPLTVLTSPLVARAFRRVEKTFGMTRHKVYSSESSVVVTQPTANKFAVLLRAMYQYRGQMRCEALLFDPLVGEEANALIRTGKAVETTPIPPEHLTFGLLERATKLLVEEGGDIVSRHCAMSNSTTSVRGQESLRSSQTSIRRLSLACFIIIASFTGRRLSEILLLLRNCLAGNDGRGWWLQSVILKKGSPHYAWIPVPRLVARSIQLLHRVGTHLTAATETDLLFSCHDFYLGRQVKLRPHLFLNKFAADEGLANYKTETGEDGVWHWQTRQFRRFFAVIFLYRFGGSLEALSHALRHDNLDITRGYLSLDGNLASIYRAEVYRFKRKVMSDIANDNGGYFGPVAKRLKRYCEHVRRVLAKRITIMTPDEVDLMIKYADRQLMAIRPKPWVTCTCADTIEATKTAKCHEQPTKTKVGPALENGGPNTCGGKGCSYALMNAANQNYLQKRAEAEGDPGAGEPKNLFEVFKRLNFATVERLANAGNAKRIGGGE</sequence>
<protein>
    <recommendedName>
        <fullName evidence="4">Integrase</fullName>
    </recommendedName>
</protein>
<keyword evidence="1" id="KW-0233">DNA recombination</keyword>
<accession>A0A432P6N2</accession>
<gene>
    <name evidence="2" type="ORF">EFR84_06170</name>
</gene>
<reference evidence="2 3" key="1">
    <citation type="submission" date="2018-11" db="EMBL/GenBank/DDBJ databases">
        <title>Rhizobium chutanense sp. nov., isolated from root nodules of Phaseolus vulgaris in China.</title>
        <authorList>
            <person name="Huo Y."/>
        </authorList>
    </citation>
    <scope>NUCLEOTIDE SEQUENCE [LARGE SCALE GENOMIC DNA]</scope>
    <source>
        <strain evidence="2 3">C16</strain>
    </source>
</reference>
<dbReference type="OrthoDB" id="8340965at2"/>
<dbReference type="EMBL" id="RJTJ01000004">
    <property type="protein sequence ID" value="RUM08373.1"/>
    <property type="molecule type" value="Genomic_DNA"/>
</dbReference>
<dbReference type="SUPFAM" id="SSF56349">
    <property type="entry name" value="DNA breaking-rejoining enzymes"/>
    <property type="match status" value="1"/>
</dbReference>
<proteinExistence type="predicted"/>
<evidence type="ECO:0000313" key="2">
    <source>
        <dbReference type="EMBL" id="RUM08373.1"/>
    </source>
</evidence>
<dbReference type="AlphaFoldDB" id="A0A432P6N2"/>
<name>A0A432P6N2_9HYPH</name>
<dbReference type="GO" id="GO:0003677">
    <property type="term" value="F:DNA binding"/>
    <property type="evidence" value="ECO:0007669"/>
    <property type="project" value="InterPro"/>
</dbReference>
<evidence type="ECO:0000256" key="1">
    <source>
        <dbReference type="ARBA" id="ARBA00023172"/>
    </source>
</evidence>
<dbReference type="RefSeq" id="WP_126908130.1">
    <property type="nucleotide sequence ID" value="NZ_ML133751.1"/>
</dbReference>
<evidence type="ECO:0008006" key="4">
    <source>
        <dbReference type="Google" id="ProtNLM"/>
    </source>
</evidence>
<dbReference type="Gene3D" id="1.10.443.10">
    <property type="entry name" value="Intergrase catalytic core"/>
    <property type="match status" value="1"/>
</dbReference>